<dbReference type="Pfam" id="PF00397">
    <property type="entry name" value="WW"/>
    <property type="match status" value="1"/>
</dbReference>
<dbReference type="HOGENOM" id="CLU_525276_0_0_1"/>
<organism evidence="4">
    <name type="scientific">Guillardia theta (strain CCMP2712)</name>
    <name type="common">Cryptophyte</name>
    <dbReference type="NCBI Taxonomy" id="905079"/>
    <lineage>
        <taxon>Eukaryota</taxon>
        <taxon>Cryptophyceae</taxon>
        <taxon>Pyrenomonadales</taxon>
        <taxon>Geminigeraceae</taxon>
        <taxon>Guillardia</taxon>
    </lineage>
</organism>
<feature type="coiled-coil region" evidence="1">
    <location>
        <begin position="80"/>
        <end position="116"/>
    </location>
</feature>
<evidence type="ECO:0000313" key="6">
    <source>
        <dbReference type="Proteomes" id="UP000011087"/>
    </source>
</evidence>
<feature type="transmembrane region" description="Helical" evidence="2">
    <location>
        <begin position="12"/>
        <end position="31"/>
    </location>
</feature>
<dbReference type="Gene3D" id="2.20.70.10">
    <property type="match status" value="1"/>
</dbReference>
<dbReference type="SUPFAM" id="SSF53474">
    <property type="entry name" value="alpha/beta-Hydrolases"/>
    <property type="match status" value="1"/>
</dbReference>
<dbReference type="PANTHER" id="PTHR43194">
    <property type="entry name" value="HYDROLASE ALPHA/BETA FOLD FAMILY"/>
    <property type="match status" value="1"/>
</dbReference>
<dbReference type="eggNOG" id="KOG1454">
    <property type="taxonomic scope" value="Eukaryota"/>
</dbReference>
<evidence type="ECO:0000313" key="5">
    <source>
        <dbReference type="EnsemblProtists" id="EKX39623"/>
    </source>
</evidence>
<protein>
    <recommendedName>
        <fullName evidence="3">WW domain-containing protein</fullName>
    </recommendedName>
</protein>
<dbReference type="OMA" id="CRRITIV"/>
<reference evidence="5" key="3">
    <citation type="submission" date="2016-03" db="UniProtKB">
        <authorList>
            <consortium name="EnsemblProtists"/>
        </authorList>
    </citation>
    <scope>IDENTIFICATION</scope>
</reference>
<evidence type="ECO:0000313" key="4">
    <source>
        <dbReference type="EMBL" id="EKX39623.1"/>
    </source>
</evidence>
<gene>
    <name evidence="4" type="ORF">GUITHDRAFT_164913</name>
</gene>
<dbReference type="AlphaFoldDB" id="L1ITQ8"/>
<dbReference type="InterPro" id="IPR036020">
    <property type="entry name" value="WW_dom_sf"/>
</dbReference>
<dbReference type="SMART" id="SM00456">
    <property type="entry name" value="WW"/>
    <property type="match status" value="1"/>
</dbReference>
<evidence type="ECO:0000256" key="1">
    <source>
        <dbReference type="SAM" id="Coils"/>
    </source>
</evidence>
<reference evidence="4 6" key="1">
    <citation type="journal article" date="2012" name="Nature">
        <title>Algal genomes reveal evolutionary mosaicism and the fate of nucleomorphs.</title>
        <authorList>
            <consortium name="DOE Joint Genome Institute"/>
            <person name="Curtis B.A."/>
            <person name="Tanifuji G."/>
            <person name="Burki F."/>
            <person name="Gruber A."/>
            <person name="Irimia M."/>
            <person name="Maruyama S."/>
            <person name="Arias M.C."/>
            <person name="Ball S.G."/>
            <person name="Gile G.H."/>
            <person name="Hirakawa Y."/>
            <person name="Hopkins J.F."/>
            <person name="Kuo A."/>
            <person name="Rensing S.A."/>
            <person name="Schmutz J."/>
            <person name="Symeonidi A."/>
            <person name="Elias M."/>
            <person name="Eveleigh R.J."/>
            <person name="Herman E.K."/>
            <person name="Klute M.J."/>
            <person name="Nakayama T."/>
            <person name="Obornik M."/>
            <person name="Reyes-Prieto A."/>
            <person name="Armbrust E.V."/>
            <person name="Aves S.J."/>
            <person name="Beiko R.G."/>
            <person name="Coutinho P."/>
            <person name="Dacks J.B."/>
            <person name="Durnford D.G."/>
            <person name="Fast N.M."/>
            <person name="Green B.R."/>
            <person name="Grisdale C.J."/>
            <person name="Hempel F."/>
            <person name="Henrissat B."/>
            <person name="Hoppner M.P."/>
            <person name="Ishida K."/>
            <person name="Kim E."/>
            <person name="Koreny L."/>
            <person name="Kroth P.G."/>
            <person name="Liu Y."/>
            <person name="Malik S.B."/>
            <person name="Maier U.G."/>
            <person name="McRose D."/>
            <person name="Mock T."/>
            <person name="Neilson J.A."/>
            <person name="Onodera N.T."/>
            <person name="Poole A.M."/>
            <person name="Pritham E.J."/>
            <person name="Richards T.A."/>
            <person name="Rocap G."/>
            <person name="Roy S.W."/>
            <person name="Sarai C."/>
            <person name="Schaack S."/>
            <person name="Shirato S."/>
            <person name="Slamovits C.H."/>
            <person name="Spencer D.F."/>
            <person name="Suzuki S."/>
            <person name="Worden A.Z."/>
            <person name="Zauner S."/>
            <person name="Barry K."/>
            <person name="Bell C."/>
            <person name="Bharti A.K."/>
            <person name="Crow J.A."/>
            <person name="Grimwood J."/>
            <person name="Kramer R."/>
            <person name="Lindquist E."/>
            <person name="Lucas S."/>
            <person name="Salamov A."/>
            <person name="McFadden G.I."/>
            <person name="Lane C.E."/>
            <person name="Keeling P.J."/>
            <person name="Gray M.W."/>
            <person name="Grigoriev I.V."/>
            <person name="Archibald J.M."/>
        </authorList>
    </citation>
    <scope>NUCLEOTIDE SEQUENCE</scope>
    <source>
        <strain evidence="4 6">CCMP2712</strain>
    </source>
</reference>
<dbReference type="EnsemblProtists" id="EKX39623">
    <property type="protein sequence ID" value="EKX39623"/>
    <property type="gene ID" value="GUITHDRAFT_164913"/>
</dbReference>
<proteinExistence type="predicted"/>
<dbReference type="InterPro" id="IPR000073">
    <property type="entry name" value="AB_hydrolase_1"/>
</dbReference>
<evidence type="ECO:0000259" key="3">
    <source>
        <dbReference type="PROSITE" id="PS50020"/>
    </source>
</evidence>
<keyword evidence="2" id="KW-0812">Transmembrane</keyword>
<sequence>MAWGAMAKEEATKMLVICYGMAMIGCSMAWAPAPSCFLATRHTLGSMKSLGSPIRNVGRSCLARSAKPSVVGLAMRWTEEERMQREAARLEREEKIRKEREERQRLLAEMDQEFSQQKATTPSNLAGSGKEGFAIQDGNYGENAKGLFGWANNNPSSKNAIYDTEFINSAAGGGNVGEMMIALRGKGKTAESRETTIPGKNGNALKIYYRQMGDVENSRLSPVLMVHGILDHSWSWRELMNKVSSQGQPCLALDMPGSGYSAWPQPGFDFEWSEKDIKQVFSSFLDAVNVPRVTLVVQGFVYSQYALLWAFENPDRIDKIVVLNTPIKTGTKLPFELQQYKLPFVSSFVAQDAMRAERFLEAGSAYAMDVADADRYREPFLESMMPGLAVVDAMKRYDHDAILSRVTKMASSSKLPVLVAWGTNDKYLSSEEANSWAEETGKTFKAVPGSAGFQVQMDYPESVYDTIRGFISSPSSAPPQASAAAALPAGWQMFKDEATGRDYYYNANTQATQWDRPQN</sequence>
<dbReference type="STRING" id="905079.L1ITQ8"/>
<dbReference type="Pfam" id="PF00561">
    <property type="entry name" value="Abhydrolase_1"/>
    <property type="match status" value="1"/>
</dbReference>
<accession>L1ITQ8</accession>
<dbReference type="Gene3D" id="3.40.50.1820">
    <property type="entry name" value="alpha/beta hydrolase"/>
    <property type="match status" value="1"/>
</dbReference>
<dbReference type="EMBL" id="JH993038">
    <property type="protein sequence ID" value="EKX39623.1"/>
    <property type="molecule type" value="Genomic_DNA"/>
</dbReference>
<dbReference type="GeneID" id="17296344"/>
<dbReference type="InterPro" id="IPR001202">
    <property type="entry name" value="WW_dom"/>
</dbReference>
<name>L1ITQ8_GUITC</name>
<reference evidence="6" key="2">
    <citation type="submission" date="2012-11" db="EMBL/GenBank/DDBJ databases">
        <authorList>
            <person name="Kuo A."/>
            <person name="Curtis B.A."/>
            <person name="Tanifuji G."/>
            <person name="Burki F."/>
            <person name="Gruber A."/>
            <person name="Irimia M."/>
            <person name="Maruyama S."/>
            <person name="Arias M.C."/>
            <person name="Ball S.G."/>
            <person name="Gile G.H."/>
            <person name="Hirakawa Y."/>
            <person name="Hopkins J.F."/>
            <person name="Rensing S.A."/>
            <person name="Schmutz J."/>
            <person name="Symeonidi A."/>
            <person name="Elias M."/>
            <person name="Eveleigh R.J."/>
            <person name="Herman E.K."/>
            <person name="Klute M.J."/>
            <person name="Nakayama T."/>
            <person name="Obornik M."/>
            <person name="Reyes-Prieto A."/>
            <person name="Armbrust E.V."/>
            <person name="Aves S.J."/>
            <person name="Beiko R.G."/>
            <person name="Coutinho P."/>
            <person name="Dacks J.B."/>
            <person name="Durnford D.G."/>
            <person name="Fast N.M."/>
            <person name="Green B.R."/>
            <person name="Grisdale C."/>
            <person name="Hempe F."/>
            <person name="Henrissat B."/>
            <person name="Hoppner M.P."/>
            <person name="Ishida K.-I."/>
            <person name="Kim E."/>
            <person name="Koreny L."/>
            <person name="Kroth P.G."/>
            <person name="Liu Y."/>
            <person name="Malik S.-B."/>
            <person name="Maier U.G."/>
            <person name="McRose D."/>
            <person name="Mock T."/>
            <person name="Neilson J.A."/>
            <person name="Onodera N.T."/>
            <person name="Poole A.M."/>
            <person name="Pritham E.J."/>
            <person name="Richards T.A."/>
            <person name="Rocap G."/>
            <person name="Roy S.W."/>
            <person name="Sarai C."/>
            <person name="Schaack S."/>
            <person name="Shirato S."/>
            <person name="Slamovits C.H."/>
            <person name="Spencer D.F."/>
            <person name="Suzuki S."/>
            <person name="Worden A.Z."/>
            <person name="Zauner S."/>
            <person name="Barry K."/>
            <person name="Bell C."/>
            <person name="Bharti A.K."/>
            <person name="Crow J.A."/>
            <person name="Grimwood J."/>
            <person name="Kramer R."/>
            <person name="Lindquist E."/>
            <person name="Lucas S."/>
            <person name="Salamov A."/>
            <person name="McFadden G.I."/>
            <person name="Lane C.E."/>
            <person name="Keeling P.J."/>
            <person name="Gray M.W."/>
            <person name="Grigoriev I.V."/>
            <person name="Archibald J.M."/>
        </authorList>
    </citation>
    <scope>NUCLEOTIDE SEQUENCE</scope>
    <source>
        <strain evidence="6">CCMP2712</strain>
    </source>
</reference>
<keyword evidence="2" id="KW-1133">Transmembrane helix</keyword>
<dbReference type="PROSITE" id="PS01159">
    <property type="entry name" value="WW_DOMAIN_1"/>
    <property type="match status" value="1"/>
</dbReference>
<keyword evidence="1" id="KW-0175">Coiled coil</keyword>
<dbReference type="InterPro" id="IPR050228">
    <property type="entry name" value="Carboxylesterase_BioH"/>
</dbReference>
<dbReference type="InterPro" id="IPR029058">
    <property type="entry name" value="AB_hydrolase_fold"/>
</dbReference>
<evidence type="ECO:0000256" key="2">
    <source>
        <dbReference type="SAM" id="Phobius"/>
    </source>
</evidence>
<dbReference type="OrthoDB" id="6431331at2759"/>
<dbReference type="PRINTS" id="PR00111">
    <property type="entry name" value="ABHYDROLASE"/>
</dbReference>
<dbReference type="Proteomes" id="UP000011087">
    <property type="component" value="Unassembled WGS sequence"/>
</dbReference>
<dbReference type="KEGG" id="gtt:GUITHDRAFT_164913"/>
<dbReference type="RefSeq" id="XP_005826603.1">
    <property type="nucleotide sequence ID" value="XM_005826546.1"/>
</dbReference>
<keyword evidence="2" id="KW-0472">Membrane</keyword>
<dbReference type="CDD" id="cd00201">
    <property type="entry name" value="WW"/>
    <property type="match status" value="1"/>
</dbReference>
<dbReference type="PaxDb" id="55529-EKX39623"/>
<dbReference type="PANTHER" id="PTHR43194:SF2">
    <property type="entry name" value="PEROXISOMAL MEMBRANE PROTEIN LPX1"/>
    <property type="match status" value="1"/>
</dbReference>
<feature type="domain" description="WW" evidence="3">
    <location>
        <begin position="485"/>
        <end position="519"/>
    </location>
</feature>
<dbReference type="SUPFAM" id="SSF51045">
    <property type="entry name" value="WW domain"/>
    <property type="match status" value="1"/>
</dbReference>
<keyword evidence="6" id="KW-1185">Reference proteome</keyword>
<dbReference type="PROSITE" id="PS50020">
    <property type="entry name" value="WW_DOMAIN_2"/>
    <property type="match status" value="1"/>
</dbReference>